<evidence type="ECO:0000313" key="3">
    <source>
        <dbReference type="Proteomes" id="UP000276133"/>
    </source>
</evidence>
<dbReference type="Proteomes" id="UP000276133">
    <property type="component" value="Unassembled WGS sequence"/>
</dbReference>
<sequence>MKYYSFTFVPDFFLSFNFSVMKEVSMTVLLLLCLLNYKIHNEFWNNNLIPDLFLKSGLNTKMRTQAFISYLFKKTKLNAKKVQLSMLHYVENKQGWRERAALSDSAKFSHFYGLYFSCYLILFLNLRTIPLCMAKSRTPILIHSTATISVFLVNLRAFTQ</sequence>
<name>A0A3M7SWW9_BRAPC</name>
<feature type="transmembrane region" description="Helical" evidence="1">
    <location>
        <begin position="138"/>
        <end position="158"/>
    </location>
</feature>
<feature type="transmembrane region" description="Helical" evidence="1">
    <location>
        <begin position="12"/>
        <end position="37"/>
    </location>
</feature>
<dbReference type="AlphaFoldDB" id="A0A3M7SWW9"/>
<proteinExistence type="predicted"/>
<protein>
    <submittedName>
        <fullName evidence="2">Uncharacterized protein</fullName>
    </submittedName>
</protein>
<evidence type="ECO:0000256" key="1">
    <source>
        <dbReference type="SAM" id="Phobius"/>
    </source>
</evidence>
<comment type="caution">
    <text evidence="2">The sequence shown here is derived from an EMBL/GenBank/DDBJ whole genome shotgun (WGS) entry which is preliminary data.</text>
</comment>
<keyword evidence="1" id="KW-0812">Transmembrane</keyword>
<keyword evidence="1" id="KW-1133">Transmembrane helix</keyword>
<organism evidence="2 3">
    <name type="scientific">Brachionus plicatilis</name>
    <name type="common">Marine rotifer</name>
    <name type="synonym">Brachionus muelleri</name>
    <dbReference type="NCBI Taxonomy" id="10195"/>
    <lineage>
        <taxon>Eukaryota</taxon>
        <taxon>Metazoa</taxon>
        <taxon>Spiralia</taxon>
        <taxon>Gnathifera</taxon>
        <taxon>Rotifera</taxon>
        <taxon>Eurotatoria</taxon>
        <taxon>Monogononta</taxon>
        <taxon>Pseudotrocha</taxon>
        <taxon>Ploima</taxon>
        <taxon>Brachionidae</taxon>
        <taxon>Brachionus</taxon>
    </lineage>
</organism>
<evidence type="ECO:0000313" key="2">
    <source>
        <dbReference type="EMBL" id="RNA40175.1"/>
    </source>
</evidence>
<gene>
    <name evidence="2" type="ORF">BpHYR1_013811</name>
</gene>
<accession>A0A3M7SWW9</accession>
<reference evidence="2 3" key="1">
    <citation type="journal article" date="2018" name="Sci. Rep.">
        <title>Genomic signatures of local adaptation to the degree of environmental predictability in rotifers.</title>
        <authorList>
            <person name="Franch-Gras L."/>
            <person name="Hahn C."/>
            <person name="Garcia-Roger E.M."/>
            <person name="Carmona M.J."/>
            <person name="Serra M."/>
            <person name="Gomez A."/>
        </authorList>
    </citation>
    <scope>NUCLEOTIDE SEQUENCE [LARGE SCALE GENOMIC DNA]</scope>
    <source>
        <strain evidence="2">HYR1</strain>
    </source>
</reference>
<dbReference type="EMBL" id="REGN01000667">
    <property type="protein sequence ID" value="RNA40175.1"/>
    <property type="molecule type" value="Genomic_DNA"/>
</dbReference>
<keyword evidence="3" id="KW-1185">Reference proteome</keyword>
<feature type="transmembrane region" description="Helical" evidence="1">
    <location>
        <begin position="108"/>
        <end position="126"/>
    </location>
</feature>
<keyword evidence="1" id="KW-0472">Membrane</keyword>